<dbReference type="EMBL" id="BFAD01000008">
    <property type="protein sequence ID" value="GBE86016.1"/>
    <property type="molecule type" value="Genomic_DNA"/>
</dbReference>
<reference evidence="1 2" key="1">
    <citation type="journal article" date="2018" name="Sci. Rep.">
        <title>Genome sequence of the cauliflower mushroom Sparassis crispa (Hanabiratake) and its association with beneficial usage.</title>
        <authorList>
            <person name="Kiyama R."/>
            <person name="Furutani Y."/>
            <person name="Kawaguchi K."/>
            <person name="Nakanishi T."/>
        </authorList>
    </citation>
    <scope>NUCLEOTIDE SEQUENCE [LARGE SCALE GENOMIC DNA]</scope>
</reference>
<dbReference type="GeneID" id="38782933"/>
<name>A0A401GUZ0_9APHY</name>
<dbReference type="Proteomes" id="UP000287166">
    <property type="component" value="Unassembled WGS sequence"/>
</dbReference>
<accession>A0A401GUZ0</accession>
<evidence type="ECO:0000313" key="1">
    <source>
        <dbReference type="EMBL" id="GBE86016.1"/>
    </source>
</evidence>
<protein>
    <submittedName>
        <fullName evidence="1">Uncharacterized protein</fullName>
    </submittedName>
</protein>
<dbReference type="RefSeq" id="XP_027616929.1">
    <property type="nucleotide sequence ID" value="XM_027761128.1"/>
</dbReference>
<sequence length="68" mass="7516">MTGLSQGHGQYSVRTKILSDPASHFLHQYISQNTPLSWYPRLYVNPSAPALRSLQGVLPSLIRPAAEP</sequence>
<keyword evidence="2" id="KW-1185">Reference proteome</keyword>
<organism evidence="1 2">
    <name type="scientific">Sparassis crispa</name>
    <dbReference type="NCBI Taxonomy" id="139825"/>
    <lineage>
        <taxon>Eukaryota</taxon>
        <taxon>Fungi</taxon>
        <taxon>Dikarya</taxon>
        <taxon>Basidiomycota</taxon>
        <taxon>Agaricomycotina</taxon>
        <taxon>Agaricomycetes</taxon>
        <taxon>Polyporales</taxon>
        <taxon>Sparassidaceae</taxon>
        <taxon>Sparassis</taxon>
    </lineage>
</organism>
<proteinExistence type="predicted"/>
<dbReference type="InParanoid" id="A0A401GUZ0"/>
<dbReference type="AlphaFoldDB" id="A0A401GUZ0"/>
<gene>
    <name evidence="1" type="ORF">SCP_0805400</name>
</gene>
<evidence type="ECO:0000313" key="2">
    <source>
        <dbReference type="Proteomes" id="UP000287166"/>
    </source>
</evidence>
<comment type="caution">
    <text evidence="1">The sequence shown here is derived from an EMBL/GenBank/DDBJ whole genome shotgun (WGS) entry which is preliminary data.</text>
</comment>